<feature type="region of interest" description="Disordered" evidence="18">
    <location>
        <begin position="1"/>
        <end position="23"/>
    </location>
</feature>
<evidence type="ECO:0000256" key="7">
    <source>
        <dbReference type="ARBA" id="ARBA00022741"/>
    </source>
</evidence>
<keyword evidence="4" id="KW-0930">Antiviral protein</keyword>
<dbReference type="InterPro" id="IPR003100">
    <property type="entry name" value="PAZ_dom"/>
</dbReference>
<dbReference type="InterPro" id="IPR000999">
    <property type="entry name" value="RNase_III_dom"/>
</dbReference>
<keyword evidence="10" id="KW-0862">Zinc</keyword>
<dbReference type="PROSITE" id="PS51194">
    <property type="entry name" value="HELICASE_CTER"/>
    <property type="match status" value="1"/>
</dbReference>
<dbReference type="EMBL" id="LAEV01001410">
    <property type="protein sequence ID" value="KKA28156.1"/>
    <property type="molecule type" value="Genomic_DNA"/>
</dbReference>
<dbReference type="SUPFAM" id="SSF69065">
    <property type="entry name" value="RNase III domain-like"/>
    <property type="match status" value="2"/>
</dbReference>
<evidence type="ECO:0000256" key="3">
    <source>
        <dbReference type="ARBA" id="ARBA00020797"/>
    </source>
</evidence>
<dbReference type="PROSITE" id="PS50821">
    <property type="entry name" value="PAZ"/>
    <property type="match status" value="1"/>
</dbReference>
<dbReference type="Proteomes" id="UP000033483">
    <property type="component" value="Unassembled WGS sequence"/>
</dbReference>
<accession>A0A0F4ZDF0</accession>
<dbReference type="CDD" id="cd18802">
    <property type="entry name" value="SF2_C_dicer"/>
    <property type="match status" value="1"/>
</dbReference>
<dbReference type="GO" id="GO:0030422">
    <property type="term" value="P:siRNA processing"/>
    <property type="evidence" value="ECO:0007669"/>
    <property type="project" value="TreeGrafter"/>
</dbReference>
<dbReference type="Pfam" id="PF04851">
    <property type="entry name" value="ResIII"/>
    <property type="match status" value="1"/>
</dbReference>
<keyword evidence="9" id="KW-0347">Helicase</keyword>
<evidence type="ECO:0000256" key="14">
    <source>
        <dbReference type="ARBA" id="ARBA00023118"/>
    </source>
</evidence>
<dbReference type="InterPro" id="IPR006935">
    <property type="entry name" value="Helicase/UvrB_N"/>
</dbReference>
<keyword evidence="5" id="KW-0479">Metal-binding</keyword>
<dbReference type="InterPro" id="IPR038248">
    <property type="entry name" value="Dicer_dimer_sf"/>
</dbReference>
<dbReference type="SUPFAM" id="SSF52540">
    <property type="entry name" value="P-loop containing nucleoside triphosphate hydrolases"/>
    <property type="match status" value="1"/>
</dbReference>
<evidence type="ECO:0000256" key="17">
    <source>
        <dbReference type="PROSITE-ProRule" id="PRU00657"/>
    </source>
</evidence>
<evidence type="ECO:0000256" key="13">
    <source>
        <dbReference type="ARBA" id="ARBA00022884"/>
    </source>
</evidence>
<protein>
    <recommendedName>
        <fullName evidence="3">Dicer-like protein 1</fullName>
    </recommendedName>
</protein>
<keyword evidence="12" id="KW-0460">Magnesium</keyword>
<dbReference type="SMART" id="SM00535">
    <property type="entry name" value="RIBOc"/>
    <property type="match status" value="2"/>
</dbReference>
<dbReference type="GO" id="GO:0004386">
    <property type="term" value="F:helicase activity"/>
    <property type="evidence" value="ECO:0007669"/>
    <property type="project" value="UniProtKB-KW"/>
</dbReference>
<keyword evidence="8" id="KW-0378">Hydrolase</keyword>
<evidence type="ECO:0000256" key="16">
    <source>
        <dbReference type="ARBA" id="ARBA00035116"/>
    </source>
</evidence>
<dbReference type="PROSITE" id="PS50142">
    <property type="entry name" value="RNASE_3_2"/>
    <property type="match status" value="2"/>
</dbReference>
<sequence>MDEEDLICFSAPSTPQPSKPALESLESPLEPIFDKDITQLALPTTPLSMLSEVPDQLLEAPTPAEDFTAETKTADSVEVKLPDENVLSGFPASAVVASYIKSPIQVEIKTQDDAAFSSFLKNQVLEENNEKSAKKLNPHSAAWLVKQSVKRIIESPREYQIDLFEKAKDQNTIIVLDTGCGKTLIAILLLRYTIEQEQERVAKGLKRRTAFFLVEKVPLVHQQYHVIESNLSYPAARVWGRGTDEIWDKSQWANFLSDNAIIVCTAAILQKALASTYVRMSDINLLIFDEAHHAKKNHPYARIMKDFYFDEPEASRPRILGMTASPVESLEDVRYAAMNLENLLCSRIATVNRGTFHDDLLSRKQVQIKVEYSPLSPPFQTKFVKSIAHILQRNEDLRKLLNFSEVCASTLGPWCATRFWKIFFSKAEILRLTARSSQRESAETSLHADGSLTSGISTVARAIEELELPPLTRDSQCLSSKVIALLGILNELFQSGTGHRCIVFVDQRYTALVLADLVEQSAIFNPHLKAQVLLGVSGNSQLLTFRQQSLTIHRFRKGELNCLFATSVAEEGLDIPDCDVIIRFDLYKTMIQYIQSKGRARHKHARYYTLMEQANVDHIRRVAFATRDAVLLRRFCAQLPEDRVMEDASETLKSYSAEHAHTCYVIPSSGAKLGWMQSFNILAKFVSHLATEEERQRDLVSKIDYMIIPTHGGYYCQINLPSASPITCHRGSQQPSRAAAKCAAAFEVCVNLINQGFIDEYLEPTFKRKLKLMRVAKLGFNCETTNEYDMRVKPKFWRDIDIPDLGSYPLYGVAISLTDADVLPRQPSPLILLSRKQMPELLPIKLFFENNAVSAARITRIPGAISSSKIPELKHFTLRIFRDVFSKDFASEGCDLPYFIAPSVLSNNFNLGNLNLERVINWSVIQQTRDHDYLELGNNDPHEFYQGKFCIDPFDGGRKLYLLQVRDDLRPTDPVPEGVAEPKFRGWKRSKQDIMAYSCSLWGSNRGKYVWKEDQAVLEAEQMSLRRNLLDRASGDNDTRKTNRTCFVIMEPMRVSTIPASTVAMACTFPAIIYRIEETLIALELTDRLGLSIRPEFALTAITKDGSSADSSGVDEIRINGGAGGNYERLEFLGDAFLKMASTIALYINNSSSAEGEYHCERVGMVSNSNMYRNATKFGLQEYIRTQKFDRRAWYPEGLVLRKGKSSKVKNVHSLGNKSIADVCEALIGAAFVSPESACLGPATSAKTFDEAVKGVTVMVQNELHTMTRWEDYSRNYKIPGWAKNPPKAAHAELAEIVAKTTGYRFKHVGLMLSAFKHPSYPFMEGIPNYQNLEFLGDALLDMAIIDYLYKTFPDGDPQWLTEHKMAMASNRFLGCLSVELGFNRAMFTANPNILGSILDYVQQIESARWAAEEAAKKTGEKVNKSYWAGESIKPPKCLPDILEAYVGAMFLDSGLDYGVVHQFFVNHVKPYFEDMGLYDSYANRHPVTYLVKKVQGEFRCIRWSMVTREKPLGLEAGAELLKTSCVAAGFVIHGQVVGVGEEEEVRFAKVQAALQVTEKISRMSLEDYRVEFGCDCGDGRGK</sequence>
<comment type="similarity">
    <text evidence="16 17">Belongs to the helicase family. Dicer subfamily.</text>
</comment>
<dbReference type="GO" id="GO:0046872">
    <property type="term" value="F:metal ion binding"/>
    <property type="evidence" value="ECO:0007669"/>
    <property type="project" value="UniProtKB-KW"/>
</dbReference>
<evidence type="ECO:0000256" key="12">
    <source>
        <dbReference type="ARBA" id="ARBA00022842"/>
    </source>
</evidence>
<dbReference type="PROSITE" id="PS00517">
    <property type="entry name" value="RNASE_3_1"/>
    <property type="match status" value="1"/>
</dbReference>
<dbReference type="GO" id="GO:0004525">
    <property type="term" value="F:ribonuclease III activity"/>
    <property type="evidence" value="ECO:0007669"/>
    <property type="project" value="InterPro"/>
</dbReference>
<dbReference type="GO" id="GO:0051607">
    <property type="term" value="P:defense response to virus"/>
    <property type="evidence" value="ECO:0007669"/>
    <property type="project" value="UniProtKB-KW"/>
</dbReference>
<dbReference type="Pfam" id="PF03368">
    <property type="entry name" value="Dicer_dimer"/>
    <property type="match status" value="1"/>
</dbReference>
<reference evidence="24 25" key="1">
    <citation type="submission" date="2015-03" db="EMBL/GenBank/DDBJ databases">
        <authorList>
            <person name="Radwan O."/>
            <person name="Al-Naeli F.A."/>
            <person name="Rendon G.A."/>
            <person name="Fields C."/>
        </authorList>
    </citation>
    <scope>NUCLEOTIDE SEQUENCE [LARGE SCALE GENOMIC DNA]</scope>
    <source>
        <strain evidence="24">CR-DP1</strain>
    </source>
</reference>
<feature type="domain" description="Dicer dsRNA-binding fold" evidence="23">
    <location>
        <begin position="678"/>
        <end position="772"/>
    </location>
</feature>
<dbReference type="Pfam" id="PF00636">
    <property type="entry name" value="Ribonuclease_3"/>
    <property type="match status" value="2"/>
</dbReference>
<evidence type="ECO:0000256" key="10">
    <source>
        <dbReference type="ARBA" id="ARBA00022833"/>
    </source>
</evidence>
<dbReference type="PROSITE" id="PS51192">
    <property type="entry name" value="HELICASE_ATP_BIND_1"/>
    <property type="match status" value="1"/>
</dbReference>
<dbReference type="InterPro" id="IPR014001">
    <property type="entry name" value="Helicase_ATP-bd"/>
</dbReference>
<comment type="cofactor">
    <cofactor evidence="2">
        <name>Mg(2+)</name>
        <dbReference type="ChEBI" id="CHEBI:18420"/>
    </cofactor>
</comment>
<name>A0A0F4ZDF0_9PEZI</name>
<dbReference type="GO" id="GO:0005634">
    <property type="term" value="C:nucleus"/>
    <property type="evidence" value="ECO:0007669"/>
    <property type="project" value="TreeGrafter"/>
</dbReference>
<dbReference type="SMART" id="SM00487">
    <property type="entry name" value="DEXDc"/>
    <property type="match status" value="1"/>
</dbReference>
<dbReference type="Pfam" id="PF24995">
    <property type="entry name" value="DSRM_2"/>
    <property type="match status" value="1"/>
</dbReference>
<dbReference type="GO" id="GO:0003677">
    <property type="term" value="F:DNA binding"/>
    <property type="evidence" value="ECO:0007669"/>
    <property type="project" value="InterPro"/>
</dbReference>
<dbReference type="InterPro" id="IPR056755">
    <property type="entry name" value="DSRM_2"/>
</dbReference>
<keyword evidence="7" id="KW-0547">Nucleotide-binding</keyword>
<evidence type="ECO:0000259" key="20">
    <source>
        <dbReference type="PROSITE" id="PS50821"/>
    </source>
</evidence>
<keyword evidence="15" id="KW-0464">Manganese</keyword>
<evidence type="ECO:0000256" key="6">
    <source>
        <dbReference type="ARBA" id="ARBA00022737"/>
    </source>
</evidence>
<feature type="domain" description="RNase III" evidence="19">
    <location>
        <begin position="1295"/>
        <end position="1455"/>
    </location>
</feature>
<dbReference type="GO" id="GO:0005524">
    <property type="term" value="F:ATP binding"/>
    <property type="evidence" value="ECO:0007669"/>
    <property type="project" value="UniProtKB-KW"/>
</dbReference>
<evidence type="ECO:0000256" key="8">
    <source>
        <dbReference type="ARBA" id="ARBA00022801"/>
    </source>
</evidence>
<proteinExistence type="inferred from homology"/>
<evidence type="ECO:0000256" key="18">
    <source>
        <dbReference type="SAM" id="MobiDB-lite"/>
    </source>
</evidence>
<evidence type="ECO:0000313" key="25">
    <source>
        <dbReference type="Proteomes" id="UP000033483"/>
    </source>
</evidence>
<evidence type="ECO:0000256" key="2">
    <source>
        <dbReference type="ARBA" id="ARBA00001946"/>
    </source>
</evidence>
<dbReference type="Pfam" id="PF00271">
    <property type="entry name" value="Helicase_C"/>
    <property type="match status" value="1"/>
</dbReference>
<dbReference type="InterPro" id="IPR036389">
    <property type="entry name" value="RNase_III_sf"/>
</dbReference>
<comment type="cofactor">
    <cofactor evidence="1">
        <name>Mn(2+)</name>
        <dbReference type="ChEBI" id="CHEBI:29035"/>
    </cofactor>
</comment>
<organism evidence="24 25">
    <name type="scientific">Thielaviopsis punctulata</name>
    <dbReference type="NCBI Taxonomy" id="72032"/>
    <lineage>
        <taxon>Eukaryota</taxon>
        <taxon>Fungi</taxon>
        <taxon>Dikarya</taxon>
        <taxon>Ascomycota</taxon>
        <taxon>Pezizomycotina</taxon>
        <taxon>Sordariomycetes</taxon>
        <taxon>Hypocreomycetidae</taxon>
        <taxon>Microascales</taxon>
        <taxon>Ceratocystidaceae</taxon>
        <taxon>Thielaviopsis</taxon>
    </lineage>
</organism>
<keyword evidence="13 17" id="KW-0694">RNA-binding</keyword>
<feature type="domain" description="RNase III" evidence="19">
    <location>
        <begin position="1082"/>
        <end position="1236"/>
    </location>
</feature>
<dbReference type="InterPro" id="IPR027417">
    <property type="entry name" value="P-loop_NTPase"/>
</dbReference>
<dbReference type="SMART" id="SM00490">
    <property type="entry name" value="HELICc"/>
    <property type="match status" value="1"/>
</dbReference>
<dbReference type="CDD" id="cd18034">
    <property type="entry name" value="DEXHc_dicer"/>
    <property type="match status" value="1"/>
</dbReference>
<dbReference type="InterPro" id="IPR005034">
    <property type="entry name" value="Dicer_dimerisation"/>
</dbReference>
<dbReference type="GO" id="GO:0050688">
    <property type="term" value="P:regulation of defense response to virus"/>
    <property type="evidence" value="ECO:0007669"/>
    <property type="project" value="UniProtKB-KW"/>
</dbReference>
<evidence type="ECO:0000259" key="19">
    <source>
        <dbReference type="PROSITE" id="PS50142"/>
    </source>
</evidence>
<evidence type="ECO:0000256" key="15">
    <source>
        <dbReference type="ARBA" id="ARBA00023211"/>
    </source>
</evidence>
<dbReference type="GO" id="GO:0005737">
    <property type="term" value="C:cytoplasm"/>
    <property type="evidence" value="ECO:0007669"/>
    <property type="project" value="TreeGrafter"/>
</dbReference>
<gene>
    <name evidence="24" type="ORF">TD95_004288</name>
</gene>
<keyword evidence="11" id="KW-0067">ATP-binding</keyword>
<evidence type="ECO:0000256" key="1">
    <source>
        <dbReference type="ARBA" id="ARBA00001936"/>
    </source>
</evidence>
<dbReference type="PROSITE" id="PS51327">
    <property type="entry name" value="DICER_DSRBF"/>
    <property type="match status" value="1"/>
</dbReference>
<evidence type="ECO:0000256" key="5">
    <source>
        <dbReference type="ARBA" id="ARBA00022723"/>
    </source>
</evidence>
<evidence type="ECO:0000313" key="24">
    <source>
        <dbReference type="EMBL" id="KKA28156.1"/>
    </source>
</evidence>
<dbReference type="CDD" id="cd00593">
    <property type="entry name" value="RIBOc"/>
    <property type="match status" value="2"/>
</dbReference>
<evidence type="ECO:0000259" key="23">
    <source>
        <dbReference type="PROSITE" id="PS51327"/>
    </source>
</evidence>
<dbReference type="OrthoDB" id="416741at2759"/>
<dbReference type="InterPro" id="IPR001650">
    <property type="entry name" value="Helicase_C-like"/>
</dbReference>
<evidence type="ECO:0000256" key="4">
    <source>
        <dbReference type="ARBA" id="ARBA00022721"/>
    </source>
</evidence>
<dbReference type="PANTHER" id="PTHR14950:SF62">
    <property type="entry name" value="DICER-LIKE PROTEIN 1"/>
    <property type="match status" value="1"/>
</dbReference>
<feature type="domain" description="Helicase C-terminal" evidence="22">
    <location>
        <begin position="481"/>
        <end position="656"/>
    </location>
</feature>
<keyword evidence="6" id="KW-0677">Repeat</keyword>
<dbReference type="Gene3D" id="3.40.50.300">
    <property type="entry name" value="P-loop containing nucleotide triphosphate hydrolases"/>
    <property type="match status" value="2"/>
</dbReference>
<evidence type="ECO:0000256" key="9">
    <source>
        <dbReference type="ARBA" id="ARBA00022806"/>
    </source>
</evidence>
<keyword evidence="14" id="KW-0051">Antiviral defense</keyword>
<dbReference type="Gene3D" id="3.30.160.380">
    <property type="entry name" value="Dicer dimerisation domain"/>
    <property type="match status" value="1"/>
</dbReference>
<keyword evidence="25" id="KW-1185">Reference proteome</keyword>
<evidence type="ECO:0000259" key="22">
    <source>
        <dbReference type="PROSITE" id="PS51194"/>
    </source>
</evidence>
<dbReference type="GO" id="GO:0003723">
    <property type="term" value="F:RNA binding"/>
    <property type="evidence" value="ECO:0007669"/>
    <property type="project" value="UniProtKB-UniRule"/>
</dbReference>
<evidence type="ECO:0000259" key="21">
    <source>
        <dbReference type="PROSITE" id="PS51192"/>
    </source>
</evidence>
<dbReference type="PANTHER" id="PTHR14950">
    <property type="entry name" value="DICER-RELATED"/>
    <property type="match status" value="1"/>
</dbReference>
<feature type="domain" description="Helicase ATP-binding" evidence="21">
    <location>
        <begin position="163"/>
        <end position="344"/>
    </location>
</feature>
<evidence type="ECO:0000256" key="11">
    <source>
        <dbReference type="ARBA" id="ARBA00022840"/>
    </source>
</evidence>
<feature type="domain" description="PAZ" evidence="20">
    <location>
        <begin position="929"/>
        <end position="1057"/>
    </location>
</feature>
<comment type="caution">
    <text evidence="24">The sequence shown here is derived from an EMBL/GenBank/DDBJ whole genome shotgun (WGS) entry which is preliminary data.</text>
</comment>
<dbReference type="Gene3D" id="1.10.1520.10">
    <property type="entry name" value="Ribonuclease III domain"/>
    <property type="match status" value="2"/>
</dbReference>